<reference evidence="5" key="1">
    <citation type="submission" date="2016-06" db="EMBL/GenBank/DDBJ databases">
        <authorList>
            <person name="Hehemann J.-H."/>
            <person name="Arevalo P."/>
            <person name="Datta M.S."/>
            <person name="Polz M.F."/>
        </authorList>
    </citation>
    <scope>NUCLEOTIDE SEQUENCE [LARGE SCALE GENOMIC DNA]</scope>
    <source>
        <strain evidence="5">9CSC122</strain>
    </source>
</reference>
<comment type="caution">
    <text evidence="4">The sequence shown here is derived from an EMBL/GenBank/DDBJ whole genome shotgun (WGS) entry which is preliminary data.</text>
</comment>
<gene>
    <name evidence="4" type="ORF">A6E14_04775</name>
</gene>
<dbReference type="InterPro" id="IPR013731">
    <property type="entry name" value="OapA_N"/>
</dbReference>
<dbReference type="GO" id="GO:0042834">
    <property type="term" value="F:peptidoglycan binding"/>
    <property type="evidence" value="ECO:0007669"/>
    <property type="project" value="InterPro"/>
</dbReference>
<evidence type="ECO:0000313" key="5">
    <source>
        <dbReference type="Proteomes" id="UP000093173"/>
    </source>
</evidence>
<evidence type="ECO:0000256" key="1">
    <source>
        <dbReference type="SAM" id="Phobius"/>
    </source>
</evidence>
<keyword evidence="1" id="KW-0472">Membrane</keyword>
<evidence type="ECO:0000259" key="2">
    <source>
        <dbReference type="Pfam" id="PF04225"/>
    </source>
</evidence>
<dbReference type="EMBL" id="MAJZ01000263">
    <property type="protein sequence ID" value="OCH78369.1"/>
    <property type="molecule type" value="Genomic_DNA"/>
</dbReference>
<sequence>MNRRKKKPQSTNYLGLVLAQLKGIEWHRYEQTLRTLWLQLPKLHQRALMVLIPGLIILLLLPSVTIKETVQTPTNERVEIAINTQGLSEQSSQKSISPDSDVWNEYTVKTGDTLAKVFRINELPMADLNALVEIEGGDKPLSRIKQGQLVRFKLSEDGRLDILQLSKSKDSVMFFRLSDGGFGRSK</sequence>
<feature type="domain" description="Opacity-associated protein A-like N-terminal" evidence="3">
    <location>
        <begin position="36"/>
        <end position="63"/>
    </location>
</feature>
<evidence type="ECO:0000313" key="4">
    <source>
        <dbReference type="EMBL" id="OCH78369.1"/>
    </source>
</evidence>
<dbReference type="InterPro" id="IPR007340">
    <property type="entry name" value="LysM_Opacity-associatedA"/>
</dbReference>
<evidence type="ECO:0000259" key="3">
    <source>
        <dbReference type="Pfam" id="PF08525"/>
    </source>
</evidence>
<dbReference type="AlphaFoldDB" id="A0A1B9R214"/>
<name>A0A1B9R214_9VIBR</name>
<feature type="transmembrane region" description="Helical" evidence="1">
    <location>
        <begin position="47"/>
        <end position="66"/>
    </location>
</feature>
<dbReference type="Proteomes" id="UP000093173">
    <property type="component" value="Unassembled WGS sequence"/>
</dbReference>
<dbReference type="Gene3D" id="3.10.450.350">
    <property type="match status" value="1"/>
</dbReference>
<protein>
    <submittedName>
        <fullName evidence="4">Lysine transporter LysM</fullName>
    </submittedName>
</protein>
<dbReference type="RefSeq" id="WP_017036059.1">
    <property type="nucleotide sequence ID" value="NZ_JBNGCH010000263.1"/>
</dbReference>
<dbReference type="Pfam" id="PF08525">
    <property type="entry name" value="OapA_N"/>
    <property type="match status" value="1"/>
</dbReference>
<organism evidence="4 5">
    <name type="scientific">Vibrio genomosp. F10</name>
    <dbReference type="NCBI Taxonomy" id="723171"/>
    <lineage>
        <taxon>Bacteria</taxon>
        <taxon>Pseudomonadati</taxon>
        <taxon>Pseudomonadota</taxon>
        <taxon>Gammaproteobacteria</taxon>
        <taxon>Vibrionales</taxon>
        <taxon>Vibrionaceae</taxon>
        <taxon>Vibrio</taxon>
    </lineage>
</organism>
<keyword evidence="5" id="KW-1185">Reference proteome</keyword>
<feature type="domain" description="Opacity-associated protein A LysM-like" evidence="2">
    <location>
        <begin position="103"/>
        <end position="186"/>
    </location>
</feature>
<keyword evidence="1" id="KW-1133">Transmembrane helix</keyword>
<keyword evidence="1" id="KW-0812">Transmembrane</keyword>
<proteinExistence type="predicted"/>
<dbReference type="Pfam" id="PF04225">
    <property type="entry name" value="LysM_OapA"/>
    <property type="match status" value="1"/>
</dbReference>
<accession>A0A1B9R214</accession>